<comment type="caution">
    <text evidence="1">The sequence shown here is derived from an EMBL/GenBank/DDBJ whole genome shotgun (WGS) entry which is preliminary data.</text>
</comment>
<accession>A0AAU9IGF4</accession>
<evidence type="ECO:0000313" key="1">
    <source>
        <dbReference type="EMBL" id="CAG9312567.1"/>
    </source>
</evidence>
<evidence type="ECO:0000313" key="2">
    <source>
        <dbReference type="Proteomes" id="UP001162131"/>
    </source>
</evidence>
<dbReference type="Proteomes" id="UP001162131">
    <property type="component" value="Unassembled WGS sequence"/>
</dbReference>
<reference evidence="1" key="1">
    <citation type="submission" date="2021-09" db="EMBL/GenBank/DDBJ databases">
        <authorList>
            <consortium name="AG Swart"/>
            <person name="Singh M."/>
            <person name="Singh A."/>
            <person name="Seah K."/>
            <person name="Emmerich C."/>
        </authorList>
    </citation>
    <scope>NUCLEOTIDE SEQUENCE</scope>
    <source>
        <strain evidence="1">ATCC30299</strain>
    </source>
</reference>
<dbReference type="AlphaFoldDB" id="A0AAU9IGF4"/>
<proteinExistence type="predicted"/>
<organism evidence="1 2">
    <name type="scientific">Blepharisma stoltei</name>
    <dbReference type="NCBI Taxonomy" id="1481888"/>
    <lineage>
        <taxon>Eukaryota</taxon>
        <taxon>Sar</taxon>
        <taxon>Alveolata</taxon>
        <taxon>Ciliophora</taxon>
        <taxon>Postciliodesmatophora</taxon>
        <taxon>Heterotrichea</taxon>
        <taxon>Heterotrichida</taxon>
        <taxon>Blepharismidae</taxon>
        <taxon>Blepharisma</taxon>
    </lineage>
</organism>
<name>A0AAU9IGF4_9CILI</name>
<dbReference type="EMBL" id="CAJZBQ010000007">
    <property type="protein sequence ID" value="CAG9312567.1"/>
    <property type="molecule type" value="Genomic_DNA"/>
</dbReference>
<protein>
    <submittedName>
        <fullName evidence="1">Uncharacterized protein</fullName>
    </submittedName>
</protein>
<keyword evidence="2" id="KW-1185">Reference proteome</keyword>
<gene>
    <name evidence="1" type="ORF">BSTOLATCC_MIC6959</name>
</gene>
<sequence>MATIYQNVVTVSGLGSVSAGESVNFWLPNGNKIALVGSLTFYYLKDGADPSNKMILYTNSISEPLFSFSSALFSSASITSPSGAAYTVGGSSTTTASLKTPWATTISNYVGIGLSPGFTLPSSYTLTIGSTTLTPVYGVSSSSSSFAGGFVIGLIPSGSSVSLNSSTATSLTLSSLNAPPTTGASEDGTTAGSFVVYATGIIGAACYSISTISSIKVSAATITSDTCSMDKLYTKGSDSVDSTLTLTFATVNPVTAGGMISIVLSDSFTVFTSSSTIQGTTCQGVGFTDYSADYPQKCVISSSTITLSQFSQIPAGVVTVKVFHIIPSSTTTTSLTCFTSVNTYHAATNGYLIDSMTSGITNAVTVAASTAAGTTSTD</sequence>